<dbReference type="AlphaFoldDB" id="A0A5J5E9U0"/>
<dbReference type="InterPro" id="IPR054347">
    <property type="entry name" value="TOTE_primase"/>
</dbReference>
<dbReference type="InterPro" id="IPR050742">
    <property type="entry name" value="Helicase_Restrict-Modif_Enz"/>
</dbReference>
<dbReference type="SMART" id="SM00487">
    <property type="entry name" value="DEXDc"/>
    <property type="match status" value="1"/>
</dbReference>
<dbReference type="InterPro" id="IPR027417">
    <property type="entry name" value="P-loop_NTPase"/>
</dbReference>
<dbReference type="CDD" id="cd17926">
    <property type="entry name" value="DEXHc_RE"/>
    <property type="match status" value="1"/>
</dbReference>
<dbReference type="PROSITE" id="PS51257">
    <property type="entry name" value="PROKAR_LIPOPROTEIN"/>
    <property type="match status" value="1"/>
</dbReference>
<dbReference type="Pfam" id="PF22548">
    <property type="entry name" value="AEP-TOTE"/>
    <property type="match status" value="1"/>
</dbReference>
<dbReference type="GO" id="GO:0061749">
    <property type="term" value="F:forked DNA-dependent helicase activity"/>
    <property type="evidence" value="ECO:0007669"/>
    <property type="project" value="TreeGrafter"/>
</dbReference>
<dbReference type="PANTHER" id="PTHR47396:SF1">
    <property type="entry name" value="ATP-DEPENDENT HELICASE IRC3-RELATED"/>
    <property type="match status" value="1"/>
</dbReference>
<proteinExistence type="predicted"/>
<dbReference type="GO" id="GO:0036121">
    <property type="term" value="F:double-stranded DNA helicase activity"/>
    <property type="evidence" value="ECO:0007669"/>
    <property type="project" value="TreeGrafter"/>
</dbReference>
<sequence length="1118" mass="123848">MKWPFRPDNVGGCLGTTVACWVTDESVGQRSAADMAEPEYAVLFDQLFVLDDVIEHAGGTAPAVILCHREGKGASANELRVKNGSITGISMGEIRYVSQADWRLGKCEYKRRTHAQELQRMESTRGGDDSKSVEGKRADASVSSINAHSAPERKIQLFRSLFRGRDDVYAHGFVSQKTGKVGYAPAAWNEWTTLPNGKRVPTPPDRRRCKPLTDQILLEHFTKRDMRMTNVVGLYPMSKESKVWFLAIDFDDAGWRDEITATRRICEQHGLTPAMERSRSGDGGHLWLFFTEQVEAAQARRMGDVLLTEASDLVNITFRSYDRMFPNQNTLPAGGFGNLIALPLQRLARDKGNSVFVDERFEPYPDQWAYLASIRRITPEQVHAIASLSSTLEGPLGSLNREGPPAESWAKKSPAHSDATHTRPDDNAYQQVIFDQFNGNHSIKQHRTLTPTDVPETVDIVERNMLVIPKNGMTALALNTIRRLAAFANPDFYRAQAMRQPVYNKPRIIYRGEETDAAILLPRGCKDPLATLLSEAGATVICTDERNAGKRIRAQFTGTLNKQQISAAKALLAHDNGILIAPTGFGKTVIAADLIAKRKTSTLIVLRSSALLGQWKERLEQFLNVTATLPPLRTRTGRISRRQRSVIGQIGGGRNEPNGIIDIALAQSLFEQGDVPGDKHIKTLVRNYGMVIFDECHHVASIDTEAIAQAATAKYVYGLTGTLKRDDGMHPIAVMQCGPVRYTVDVKDQMASQHFTRRFIPRFTPVNLDLIEPYTYHDYLEAACANEERNAMILNDAMNIIDEGRTPLLLTKRIEHAKSLADGLQTRGCAHVILLYGADPKKTKQANLDRLAHVSPGESLVVVATGSYIGEGFDQKRLDTLLLAAPVSVEAAVTQYVGRLHRDNDGKCEVRVYDYIDATVPMATGMYRKRLKAYLAQGYEPLLSEEDRTCAMRQAKTKALMQRKASLTQTDAGKDTPVITAAGFLKTLRDDIDHCGHTMTIHAGYLSERAIKQVDDVILKAVGRGVKVDVTVRLSSTATPASRARTERNMDRLRALGCTVHAVESCSEFVIFDEALVWFGTIEPLGNPKPDDCSLRFIDATVAANLHQETGHTLAVTH</sequence>
<evidence type="ECO:0000313" key="4">
    <source>
        <dbReference type="Proteomes" id="UP000326251"/>
    </source>
</evidence>
<keyword evidence="3" id="KW-0347">Helicase</keyword>
<keyword evidence="3" id="KW-0067">ATP-binding</keyword>
<evidence type="ECO:0000256" key="1">
    <source>
        <dbReference type="SAM" id="MobiDB-lite"/>
    </source>
</evidence>
<dbReference type="GO" id="GO:0016787">
    <property type="term" value="F:hydrolase activity"/>
    <property type="evidence" value="ECO:0007669"/>
    <property type="project" value="InterPro"/>
</dbReference>
<reference evidence="3 4" key="1">
    <citation type="journal article" date="2019" name="Syst. Appl. Microbiol.">
        <title>Characterization of Bifidobacterium species in feaces of the Egyptian fruit bat: Description of B. vespertilionis sp. nov. and B. rousetti sp. nov.</title>
        <authorList>
            <person name="Modesto M."/>
            <person name="Satti M."/>
            <person name="Watanabe K."/>
            <person name="Puglisi E."/>
            <person name="Morelli L."/>
            <person name="Huang C.-H."/>
            <person name="Liou J.-S."/>
            <person name="Miyashita M."/>
            <person name="Tamura T."/>
            <person name="Saito S."/>
            <person name="Mori K."/>
            <person name="Huang L."/>
            <person name="Sciavilla P."/>
            <person name="Sandri C."/>
            <person name="Spiezio C."/>
            <person name="Vitali F."/>
            <person name="Cavalieri D."/>
            <person name="Perpetuini G."/>
            <person name="Tofalo R."/>
            <person name="Bonetti A."/>
            <person name="Arita M."/>
            <person name="Mattarelli P."/>
        </authorList>
    </citation>
    <scope>NUCLEOTIDE SEQUENCE [LARGE SCALE GENOMIC DNA]</scope>
    <source>
        <strain evidence="3 4">RST19</strain>
    </source>
</reference>
<dbReference type="InterPro" id="IPR006935">
    <property type="entry name" value="Helicase/UvrB_N"/>
</dbReference>
<protein>
    <submittedName>
        <fullName evidence="3">DEAD/DEAH box helicase</fullName>
    </submittedName>
</protein>
<dbReference type="InterPro" id="IPR014001">
    <property type="entry name" value="Helicase_ATP-bd"/>
</dbReference>
<feature type="region of interest" description="Disordered" evidence="1">
    <location>
        <begin position="394"/>
        <end position="424"/>
    </location>
</feature>
<feature type="compositionally biased region" description="Basic and acidic residues" evidence="1">
    <location>
        <begin position="116"/>
        <end position="139"/>
    </location>
</feature>
<feature type="domain" description="Helicase ATP-binding" evidence="2">
    <location>
        <begin position="568"/>
        <end position="727"/>
    </location>
</feature>
<dbReference type="GO" id="GO:0000403">
    <property type="term" value="F:Y-form DNA binding"/>
    <property type="evidence" value="ECO:0007669"/>
    <property type="project" value="TreeGrafter"/>
</dbReference>
<dbReference type="PROSITE" id="PS51192">
    <property type="entry name" value="HELICASE_ATP_BIND_1"/>
    <property type="match status" value="1"/>
</dbReference>
<dbReference type="Gene3D" id="3.40.50.300">
    <property type="entry name" value="P-loop containing nucleotide triphosphate hydrolases"/>
    <property type="match status" value="2"/>
</dbReference>
<keyword evidence="3" id="KW-0378">Hydrolase</keyword>
<dbReference type="CDD" id="cd18785">
    <property type="entry name" value="SF2_C"/>
    <property type="match status" value="1"/>
</dbReference>
<dbReference type="Proteomes" id="UP000326251">
    <property type="component" value="Unassembled WGS sequence"/>
</dbReference>
<accession>A0A5J5E9U0</accession>
<dbReference type="Pfam" id="PF04851">
    <property type="entry name" value="ResIII"/>
    <property type="match status" value="1"/>
</dbReference>
<evidence type="ECO:0000259" key="2">
    <source>
        <dbReference type="PROSITE" id="PS51192"/>
    </source>
</evidence>
<gene>
    <name evidence="3" type="ORF">EMO92_02905</name>
</gene>
<dbReference type="GO" id="GO:0005524">
    <property type="term" value="F:ATP binding"/>
    <property type="evidence" value="ECO:0007669"/>
    <property type="project" value="InterPro"/>
</dbReference>
<dbReference type="PANTHER" id="PTHR47396">
    <property type="entry name" value="TYPE I RESTRICTION ENZYME ECOKI R PROTEIN"/>
    <property type="match status" value="1"/>
</dbReference>
<evidence type="ECO:0000313" key="3">
    <source>
        <dbReference type="EMBL" id="KAA8826127.1"/>
    </source>
</evidence>
<comment type="caution">
    <text evidence="3">The sequence shown here is derived from an EMBL/GenBank/DDBJ whole genome shotgun (WGS) entry which is preliminary data.</text>
</comment>
<keyword evidence="3" id="KW-0547">Nucleotide-binding</keyword>
<feature type="region of interest" description="Disordered" evidence="1">
    <location>
        <begin position="116"/>
        <end position="146"/>
    </location>
</feature>
<organism evidence="3 4">
    <name type="scientific">Bifidobacterium reuteri</name>
    <dbReference type="NCBI Taxonomy" id="983706"/>
    <lineage>
        <taxon>Bacteria</taxon>
        <taxon>Bacillati</taxon>
        <taxon>Actinomycetota</taxon>
        <taxon>Actinomycetes</taxon>
        <taxon>Bifidobacteriales</taxon>
        <taxon>Bifidobacteriaceae</taxon>
        <taxon>Bifidobacterium</taxon>
    </lineage>
</organism>
<name>A0A5J5E9U0_9BIFI</name>
<dbReference type="EMBL" id="RZUG01000003">
    <property type="protein sequence ID" value="KAA8826127.1"/>
    <property type="molecule type" value="Genomic_DNA"/>
</dbReference>
<dbReference type="SUPFAM" id="SSF52540">
    <property type="entry name" value="P-loop containing nucleoside triphosphate hydrolases"/>
    <property type="match status" value="2"/>
</dbReference>